<dbReference type="GO" id="GO:0003677">
    <property type="term" value="F:DNA binding"/>
    <property type="evidence" value="ECO:0007669"/>
    <property type="project" value="UniProtKB-KW"/>
</dbReference>
<evidence type="ECO:0000259" key="3">
    <source>
        <dbReference type="PROSITE" id="PS50930"/>
    </source>
</evidence>
<dbReference type="InterPro" id="IPR007492">
    <property type="entry name" value="LytTR_DNA-bd_dom"/>
</dbReference>
<feature type="modified residue" description="4-aspartylphosphate" evidence="1">
    <location>
        <position position="54"/>
    </location>
</feature>
<comment type="caution">
    <text evidence="5">The sequence shown here is derived from an EMBL/GenBank/DDBJ whole genome shotgun (WGS) entry which is preliminary data.</text>
</comment>
<dbReference type="EMBL" id="BMEC01000004">
    <property type="protein sequence ID" value="GGC31340.1"/>
    <property type="molecule type" value="Genomic_DNA"/>
</dbReference>
<evidence type="ECO:0000313" key="4">
    <source>
        <dbReference type="EMBL" id="GGC31340.1"/>
    </source>
</evidence>
<reference evidence="4" key="4">
    <citation type="submission" date="2024-05" db="EMBL/GenBank/DDBJ databases">
        <authorList>
            <person name="Sun Q."/>
            <person name="Zhou Y."/>
        </authorList>
    </citation>
    <scope>NUCLEOTIDE SEQUENCE</scope>
    <source>
        <strain evidence="4">CGMCC 1.10832</strain>
    </source>
</reference>
<evidence type="ECO:0000256" key="1">
    <source>
        <dbReference type="PROSITE-ProRule" id="PRU00169"/>
    </source>
</evidence>
<keyword evidence="1" id="KW-0597">Phosphoprotein</keyword>
<dbReference type="Proteomes" id="UP000636010">
    <property type="component" value="Unassembled WGS sequence"/>
</dbReference>
<dbReference type="PROSITE" id="PS50930">
    <property type="entry name" value="HTH_LYTTR"/>
    <property type="match status" value="1"/>
</dbReference>
<dbReference type="Pfam" id="PF00072">
    <property type="entry name" value="Response_reg"/>
    <property type="match status" value="1"/>
</dbReference>
<feature type="domain" description="Response regulatory" evidence="2">
    <location>
        <begin position="2"/>
        <end position="115"/>
    </location>
</feature>
<name>A0A2T4DRE2_9BACT</name>
<dbReference type="SMART" id="SM00850">
    <property type="entry name" value="LytTR"/>
    <property type="match status" value="1"/>
</dbReference>
<sequence>MRIGIIDDEIHCIESLIMSLKKLDSSVQVVLKASRVDDALEMLRRVDIDLLFLDVEMPRLNGFELLDQLDEITFEVVFTTAYSQYALKAFKYQALDYLMKPVDEGDLKKLLNKLDVKKPDKDNTPENDITQFINLLKKDKIISAKIAVPVSEGLEFIKVEDIIYAQSQNNYSMLYLADGEKLLFSKTLKDVENTLKNYYFIRIHQSYLINPNYMKKYLKNDGGSVLMDNGASLPISQSNKEKIVSLFEAIARNKSL</sequence>
<dbReference type="Gene3D" id="3.40.50.2300">
    <property type="match status" value="1"/>
</dbReference>
<dbReference type="PANTHER" id="PTHR37299:SF1">
    <property type="entry name" value="STAGE 0 SPORULATION PROTEIN A HOMOLOG"/>
    <property type="match status" value="1"/>
</dbReference>
<dbReference type="EMBL" id="PYVU01000053">
    <property type="protein sequence ID" value="PTB96389.1"/>
    <property type="molecule type" value="Genomic_DNA"/>
</dbReference>
<keyword evidence="7" id="KW-1185">Reference proteome</keyword>
<reference evidence="4" key="1">
    <citation type="journal article" date="2014" name="Int. J. Syst. Evol. Microbiol.">
        <title>Complete genome of a new Firmicutes species belonging to the dominant human colonic microbiota ('Ruminococcus bicirculans') reveals two chromosomes and a selective capacity to utilize plant glucans.</title>
        <authorList>
            <consortium name="NISC Comparative Sequencing Program"/>
            <person name="Wegmann U."/>
            <person name="Louis P."/>
            <person name="Goesmann A."/>
            <person name="Henrissat B."/>
            <person name="Duncan S.H."/>
            <person name="Flint H.J."/>
        </authorList>
    </citation>
    <scope>NUCLEOTIDE SEQUENCE</scope>
    <source>
        <strain evidence="4">CGMCC 1.10832</strain>
    </source>
</reference>
<dbReference type="PANTHER" id="PTHR37299">
    <property type="entry name" value="TRANSCRIPTIONAL REGULATOR-RELATED"/>
    <property type="match status" value="1"/>
</dbReference>
<keyword evidence="5" id="KW-0238">DNA-binding</keyword>
<gene>
    <name evidence="5" type="ORF">C9994_07565</name>
    <name evidence="4" type="ORF">GCM10011506_15990</name>
</gene>
<organism evidence="5 6">
    <name type="scientific">Marivirga lumbricoides</name>
    <dbReference type="NCBI Taxonomy" id="1046115"/>
    <lineage>
        <taxon>Bacteria</taxon>
        <taxon>Pseudomonadati</taxon>
        <taxon>Bacteroidota</taxon>
        <taxon>Cytophagia</taxon>
        <taxon>Cytophagales</taxon>
        <taxon>Marivirgaceae</taxon>
        <taxon>Marivirga</taxon>
    </lineage>
</organism>
<dbReference type="Proteomes" id="UP000240608">
    <property type="component" value="Unassembled WGS sequence"/>
</dbReference>
<dbReference type="InterPro" id="IPR001789">
    <property type="entry name" value="Sig_transdc_resp-reg_receiver"/>
</dbReference>
<dbReference type="RefSeq" id="WP_188462087.1">
    <property type="nucleotide sequence ID" value="NZ_BAABHU010000004.1"/>
</dbReference>
<evidence type="ECO:0000259" key="2">
    <source>
        <dbReference type="PROSITE" id="PS50110"/>
    </source>
</evidence>
<evidence type="ECO:0000313" key="7">
    <source>
        <dbReference type="Proteomes" id="UP000636010"/>
    </source>
</evidence>
<dbReference type="SUPFAM" id="SSF52172">
    <property type="entry name" value="CheY-like"/>
    <property type="match status" value="1"/>
</dbReference>
<accession>A0A2T4DRE2</accession>
<evidence type="ECO:0000313" key="5">
    <source>
        <dbReference type="EMBL" id="PTB96389.1"/>
    </source>
</evidence>
<reference evidence="5 6" key="2">
    <citation type="submission" date="2018-03" db="EMBL/GenBank/DDBJ databases">
        <title>Cross-interface Injection: A General Nanoliter Liquid Handling Method Applied to Single Cells Genome Amplification Automated Nanoliter Liquid Handling Applied to Single Cell Multiple Displacement Amplification.</title>
        <authorList>
            <person name="Yun J."/>
            <person name="Xu P."/>
            <person name="Xu J."/>
            <person name="Dai X."/>
            <person name="Wang Y."/>
            <person name="Zheng X."/>
            <person name="Cao C."/>
            <person name="Yi Q."/>
            <person name="Zhu Y."/>
            <person name="Wang L."/>
            <person name="Dong Z."/>
            <person name="Huang Y."/>
            <person name="Huang L."/>
            <person name="Du W."/>
        </authorList>
    </citation>
    <scope>NUCLEOTIDE SEQUENCE [LARGE SCALE GENOMIC DNA]</scope>
    <source>
        <strain evidence="5 6">Z-D1-2</strain>
    </source>
</reference>
<dbReference type="Gene3D" id="2.40.50.1020">
    <property type="entry name" value="LytTr DNA-binding domain"/>
    <property type="match status" value="1"/>
</dbReference>
<evidence type="ECO:0000313" key="6">
    <source>
        <dbReference type="Proteomes" id="UP000240608"/>
    </source>
</evidence>
<reference evidence="7" key="3">
    <citation type="journal article" date="2019" name="Int. J. Syst. Evol. Microbiol.">
        <title>The Global Catalogue of Microorganisms (GCM) 10K type strain sequencing project: providing services to taxonomists for standard genome sequencing and annotation.</title>
        <authorList>
            <consortium name="The Broad Institute Genomics Platform"/>
            <consortium name="The Broad Institute Genome Sequencing Center for Infectious Disease"/>
            <person name="Wu L."/>
            <person name="Ma J."/>
        </authorList>
    </citation>
    <scope>NUCLEOTIDE SEQUENCE [LARGE SCALE GENOMIC DNA]</scope>
    <source>
        <strain evidence="7">CGMCC 1.10832</strain>
    </source>
</reference>
<dbReference type="Pfam" id="PF04397">
    <property type="entry name" value="LytTR"/>
    <property type="match status" value="1"/>
</dbReference>
<dbReference type="GO" id="GO:0000156">
    <property type="term" value="F:phosphorelay response regulator activity"/>
    <property type="evidence" value="ECO:0007669"/>
    <property type="project" value="InterPro"/>
</dbReference>
<dbReference type="AlphaFoldDB" id="A0A2T4DRE2"/>
<proteinExistence type="predicted"/>
<dbReference type="InterPro" id="IPR046947">
    <property type="entry name" value="LytR-like"/>
</dbReference>
<dbReference type="InterPro" id="IPR011006">
    <property type="entry name" value="CheY-like_superfamily"/>
</dbReference>
<dbReference type="PROSITE" id="PS50110">
    <property type="entry name" value="RESPONSE_REGULATORY"/>
    <property type="match status" value="1"/>
</dbReference>
<protein>
    <submittedName>
        <fullName evidence="5">DNA-binding response regulator</fullName>
    </submittedName>
</protein>
<dbReference type="SMART" id="SM00448">
    <property type="entry name" value="REC"/>
    <property type="match status" value="1"/>
</dbReference>
<feature type="domain" description="HTH LytTR-type" evidence="3">
    <location>
        <begin position="146"/>
        <end position="249"/>
    </location>
</feature>